<sequence length="229" mass="24779">MSFPYKHVLLIGATSGIGKALANHFIAQNIKVTAIGRRQAPIDCVFLNAATQTRANFSKPETVDLAAFHRESSVNFNSQVALVHAVLPHLLKHTGPAGLIFTGTPVTLVPAFPMPSYCASKAALEAFIICLREQLRDTNVKVQHISPGPVRTELHDAELGKDAGSKFGMSLKEFVNESWTGLAAGEEDVYPGCVGGSTKEQWLELVRVRDAMVGRMTGLLRKVMQAQNA</sequence>
<dbReference type="PANTHER" id="PTHR43669:SF15">
    <property type="entry name" value="OXIDOREDUCTASE, SHORT-CHAIN DEHYDROGENASE_REDUCTASE FAMILY (AFU_ORTHOLOGUE AFUA_1G01330)"/>
    <property type="match status" value="1"/>
</dbReference>
<comment type="caution">
    <text evidence="3">The sequence shown here is derived from an EMBL/GenBank/DDBJ whole genome shotgun (WGS) entry which is preliminary data.</text>
</comment>
<name>A0A9P4HHS5_9PLEO</name>
<evidence type="ECO:0000256" key="1">
    <source>
        <dbReference type="ARBA" id="ARBA00006484"/>
    </source>
</evidence>
<reference evidence="3" key="1">
    <citation type="journal article" date="2020" name="Stud. Mycol.">
        <title>101 Dothideomycetes genomes: a test case for predicting lifestyles and emergence of pathogens.</title>
        <authorList>
            <person name="Haridas S."/>
            <person name="Albert R."/>
            <person name="Binder M."/>
            <person name="Bloem J."/>
            <person name="Labutti K."/>
            <person name="Salamov A."/>
            <person name="Andreopoulos B."/>
            <person name="Baker S."/>
            <person name="Barry K."/>
            <person name="Bills G."/>
            <person name="Bluhm B."/>
            <person name="Cannon C."/>
            <person name="Castanera R."/>
            <person name="Culley D."/>
            <person name="Daum C."/>
            <person name="Ezra D."/>
            <person name="Gonzalez J."/>
            <person name="Henrissat B."/>
            <person name="Kuo A."/>
            <person name="Liang C."/>
            <person name="Lipzen A."/>
            <person name="Lutzoni F."/>
            <person name="Magnuson J."/>
            <person name="Mondo S."/>
            <person name="Nolan M."/>
            <person name="Ohm R."/>
            <person name="Pangilinan J."/>
            <person name="Park H.-J."/>
            <person name="Ramirez L."/>
            <person name="Alfaro M."/>
            <person name="Sun H."/>
            <person name="Tritt A."/>
            <person name="Yoshinaga Y."/>
            <person name="Zwiers L.-H."/>
            <person name="Turgeon B."/>
            <person name="Goodwin S."/>
            <person name="Spatafora J."/>
            <person name="Crous P."/>
            <person name="Grigoriev I."/>
        </authorList>
    </citation>
    <scope>NUCLEOTIDE SEQUENCE</scope>
    <source>
        <strain evidence="3">CBS 110217</strain>
    </source>
</reference>
<dbReference type="SUPFAM" id="SSF51735">
    <property type="entry name" value="NAD(P)-binding Rossmann-fold domains"/>
    <property type="match status" value="1"/>
</dbReference>
<accession>A0A9P4HHS5</accession>
<protein>
    <submittedName>
        <fullName evidence="3">NAD(P)-binding protein</fullName>
    </submittedName>
</protein>
<keyword evidence="4" id="KW-1185">Reference proteome</keyword>
<proteinExistence type="inferred from homology"/>
<dbReference type="PRINTS" id="PR00081">
    <property type="entry name" value="GDHRDH"/>
</dbReference>
<comment type="similarity">
    <text evidence="1">Belongs to the short-chain dehydrogenases/reductases (SDR) family.</text>
</comment>
<dbReference type="AlphaFoldDB" id="A0A9P4HHS5"/>
<dbReference type="InterPro" id="IPR002347">
    <property type="entry name" value="SDR_fam"/>
</dbReference>
<evidence type="ECO:0000313" key="4">
    <source>
        <dbReference type="Proteomes" id="UP000799777"/>
    </source>
</evidence>
<dbReference type="EMBL" id="ML978160">
    <property type="protein sequence ID" value="KAF2034693.1"/>
    <property type="molecule type" value="Genomic_DNA"/>
</dbReference>
<keyword evidence="2" id="KW-0560">Oxidoreductase</keyword>
<evidence type="ECO:0000313" key="3">
    <source>
        <dbReference type="EMBL" id="KAF2034693.1"/>
    </source>
</evidence>
<evidence type="ECO:0000256" key="2">
    <source>
        <dbReference type="ARBA" id="ARBA00023002"/>
    </source>
</evidence>
<dbReference type="Pfam" id="PF00106">
    <property type="entry name" value="adh_short"/>
    <property type="match status" value="1"/>
</dbReference>
<dbReference type="OrthoDB" id="37659at2759"/>
<gene>
    <name evidence="3" type="ORF">EK21DRAFT_97330</name>
</gene>
<dbReference type="InterPro" id="IPR036291">
    <property type="entry name" value="NAD(P)-bd_dom_sf"/>
</dbReference>
<dbReference type="Gene3D" id="3.40.50.720">
    <property type="entry name" value="NAD(P)-binding Rossmann-like Domain"/>
    <property type="match status" value="2"/>
</dbReference>
<dbReference type="GO" id="GO:0016491">
    <property type="term" value="F:oxidoreductase activity"/>
    <property type="evidence" value="ECO:0007669"/>
    <property type="project" value="UniProtKB-KW"/>
</dbReference>
<dbReference type="Proteomes" id="UP000799777">
    <property type="component" value="Unassembled WGS sequence"/>
</dbReference>
<organism evidence="3 4">
    <name type="scientific">Setomelanomma holmii</name>
    <dbReference type="NCBI Taxonomy" id="210430"/>
    <lineage>
        <taxon>Eukaryota</taxon>
        <taxon>Fungi</taxon>
        <taxon>Dikarya</taxon>
        <taxon>Ascomycota</taxon>
        <taxon>Pezizomycotina</taxon>
        <taxon>Dothideomycetes</taxon>
        <taxon>Pleosporomycetidae</taxon>
        <taxon>Pleosporales</taxon>
        <taxon>Pleosporineae</taxon>
        <taxon>Phaeosphaeriaceae</taxon>
        <taxon>Setomelanomma</taxon>
    </lineage>
</organism>
<dbReference type="PANTHER" id="PTHR43669">
    <property type="entry name" value="5-KETO-D-GLUCONATE 5-REDUCTASE"/>
    <property type="match status" value="1"/>
</dbReference>